<feature type="compositionally biased region" description="Low complexity" evidence="1">
    <location>
        <begin position="14"/>
        <end position="28"/>
    </location>
</feature>
<feature type="compositionally biased region" description="Low complexity" evidence="1">
    <location>
        <begin position="734"/>
        <end position="771"/>
    </location>
</feature>
<feature type="compositionally biased region" description="Low complexity" evidence="1">
    <location>
        <begin position="668"/>
        <end position="688"/>
    </location>
</feature>
<organism evidence="2 3">
    <name type="scientific">Diaporthe eres</name>
    <name type="common">Phomopsis oblonga</name>
    <dbReference type="NCBI Taxonomy" id="83184"/>
    <lineage>
        <taxon>Eukaryota</taxon>
        <taxon>Fungi</taxon>
        <taxon>Dikarya</taxon>
        <taxon>Ascomycota</taxon>
        <taxon>Pezizomycotina</taxon>
        <taxon>Sordariomycetes</taxon>
        <taxon>Sordariomycetidae</taxon>
        <taxon>Diaporthales</taxon>
        <taxon>Diaporthaceae</taxon>
        <taxon>Diaporthe</taxon>
        <taxon>Diaporthe eres species complex</taxon>
    </lineage>
</organism>
<feature type="compositionally biased region" description="Polar residues" evidence="1">
    <location>
        <begin position="772"/>
        <end position="787"/>
    </location>
</feature>
<feature type="region of interest" description="Disordered" evidence="1">
    <location>
        <begin position="1"/>
        <end position="36"/>
    </location>
</feature>
<reference evidence="2 3" key="1">
    <citation type="submission" date="2024-02" db="EMBL/GenBank/DDBJ databases">
        <title>De novo assembly and annotation of 12 fungi associated with fruit tree decline syndrome in Ontario, Canada.</title>
        <authorList>
            <person name="Sulman M."/>
            <person name="Ellouze W."/>
            <person name="Ilyukhin E."/>
        </authorList>
    </citation>
    <scope>NUCLEOTIDE SEQUENCE [LARGE SCALE GENOMIC DNA]</scope>
    <source>
        <strain evidence="2 3">M169</strain>
    </source>
</reference>
<feature type="compositionally biased region" description="Polar residues" evidence="1">
    <location>
        <begin position="693"/>
        <end position="703"/>
    </location>
</feature>
<protein>
    <submittedName>
        <fullName evidence="2">Polarity establishment/cellular polarization</fullName>
    </submittedName>
</protein>
<dbReference type="EMBL" id="JAKNSF020000167">
    <property type="protein sequence ID" value="KAK7709625.1"/>
    <property type="molecule type" value="Genomic_DNA"/>
</dbReference>
<feature type="region of interest" description="Disordered" evidence="1">
    <location>
        <begin position="668"/>
        <end position="795"/>
    </location>
</feature>
<feature type="compositionally biased region" description="Polar residues" evidence="1">
    <location>
        <begin position="722"/>
        <end position="733"/>
    </location>
</feature>
<keyword evidence="3" id="KW-1185">Reference proteome</keyword>
<name>A0ABR1NP99_DIAER</name>
<evidence type="ECO:0000313" key="3">
    <source>
        <dbReference type="Proteomes" id="UP001430848"/>
    </source>
</evidence>
<feature type="compositionally biased region" description="Low complexity" evidence="1">
    <location>
        <begin position="704"/>
        <end position="721"/>
    </location>
</feature>
<comment type="caution">
    <text evidence="2">The sequence shown here is derived from an EMBL/GenBank/DDBJ whole genome shotgun (WGS) entry which is preliminary data.</text>
</comment>
<sequence length="1062" mass="112591">MGQGTGTAGQGNFTTLPTTTGSGSITGPTPAPALDITSPAGRSFTINLRMYLRAPTDTFLSATTDPQVSWAVLSGSDLSINAPDVLSEFTLVIRMRAANAQGAPYEVVLNLKIEPVVRVPVSPDNDFSIDLTKYLDNSADAATIVTEPNATWVGYTRPTQRIAGRVPAVYNEPRTLITVNVMAQKGGTYVRYFGLVRAPVPVVPLVLGGQLSLQLVPFLLASEDVVSSVKTNPNSTWVSFNPGPKTLSGTVPRTLDNSSVIITALATSFTQGLDYSFQLELYIQDSSKPDTGVLVPVVASNNFTIITSKYFPASVSWISFDPAKSTVSGKVPDLVAGTVVRLTVNASSAATPGSEAATYSKLFNLEVQLNDVPKFNVTLGAQFGIDIGAILLSPPGDYLTSISTLPISNWVTLGTNGKTIGGVVPLTLPAGTSVAVAGTAFNPSLDSSYNKDFSLEIGAGYSITVPVLIGGDFQINLTDYLRSNDDTVKFTTSPPVDWVRLSPTPPPSLIGTVPAGYDGNEVNITILATSRSNGFTYTILANIQMFTNEAKVEIFQADVLTIDLRPLLKTPEDLVESIQKFPVADWLELNAENKSVSGTVPLNQPAGSSVNITVNGLSLQEPSASIGRLRGGMRAISPRQLRLYFPYSVLVSVKIFDRPVVSSSTTLSATVSLSSQPPRSTPPQSTGPDGVSSGPSQPTMSGGSDSSAPPATQPSAATFSSDGESGSPSTPVFPSSSGGEGPTSSNDGGQEPTSTEPTSNPSESNASPSETGGPSSDGGQQEPTSTPELKPGLSRPSAIVDARVVDFRAQPCLVSVGHIACGQPAVIRRAEPNICRTEPIASSNHSGGFFGLSPLGFFTNYPELHEHRPADLRSHVIPWCSVQPWRPVSVERSWDILPRGQHFGRGLSITHHPGNLANIEFTQPPIAGICLGTELIQPVRQPISGDSLGTKPIKPVSQRFAKPPEPAQQRQQRPINGCGYLPVFKRWSGAADFCVDECSTDPITHAYRIDEWSTDLVTCVYRIHDFSADPIACAYRIVEWSTDPVARVECINECSTNTVARV</sequence>
<dbReference type="Proteomes" id="UP001430848">
    <property type="component" value="Unassembled WGS sequence"/>
</dbReference>
<evidence type="ECO:0000256" key="1">
    <source>
        <dbReference type="SAM" id="MobiDB-lite"/>
    </source>
</evidence>
<proteinExistence type="predicted"/>
<evidence type="ECO:0000313" key="2">
    <source>
        <dbReference type="EMBL" id="KAK7709625.1"/>
    </source>
</evidence>
<accession>A0ABR1NP99</accession>
<gene>
    <name evidence="2" type="primary">AXL2_2</name>
    <name evidence="2" type="ORF">SLS63_013170</name>
</gene>